<evidence type="ECO:0000256" key="5">
    <source>
        <dbReference type="ARBA" id="ARBA00023015"/>
    </source>
</evidence>
<dbReference type="GO" id="GO:0003700">
    <property type="term" value="F:DNA-binding transcription factor activity"/>
    <property type="evidence" value="ECO:0007669"/>
    <property type="project" value="InterPro"/>
</dbReference>
<dbReference type="Pfam" id="PF00575">
    <property type="entry name" value="S1"/>
    <property type="match status" value="1"/>
</dbReference>
<organism evidence="10 11">
    <name type="scientific">Candidatus Microsaccharimonas sossegonensis</name>
    <dbReference type="NCBI Taxonomy" id="2506948"/>
    <lineage>
        <taxon>Bacteria</taxon>
        <taxon>Candidatus Saccharimonadota</taxon>
        <taxon>Candidatus Saccharimonadia</taxon>
        <taxon>Candidatus Saccharimonadales</taxon>
        <taxon>Candidatus Saccharimonadaceae</taxon>
        <taxon>Candidatus Microsaccharimonas</taxon>
    </lineage>
</organism>
<comment type="caution">
    <text evidence="10">The sequence shown here is derived from an EMBL/GenBank/DDBJ whole genome shotgun (WGS) entry which is preliminary data.</text>
</comment>
<dbReference type="CDD" id="cd22529">
    <property type="entry name" value="KH-II_NusA_rpt2"/>
    <property type="match status" value="1"/>
</dbReference>
<dbReference type="PROSITE" id="PS50126">
    <property type="entry name" value="S1"/>
    <property type="match status" value="1"/>
</dbReference>
<feature type="region of interest" description="Disordered" evidence="8">
    <location>
        <begin position="351"/>
        <end position="378"/>
    </location>
</feature>
<dbReference type="InterPro" id="IPR058582">
    <property type="entry name" value="KH_NusA_2nd"/>
</dbReference>
<dbReference type="InterPro" id="IPR003029">
    <property type="entry name" value="S1_domain"/>
</dbReference>
<dbReference type="SUPFAM" id="SSF69705">
    <property type="entry name" value="Transcription factor NusA, N-terminal domain"/>
    <property type="match status" value="1"/>
</dbReference>
<dbReference type="GO" id="GO:0006353">
    <property type="term" value="P:DNA-templated transcription termination"/>
    <property type="evidence" value="ECO:0007669"/>
    <property type="project" value="UniProtKB-UniRule"/>
</dbReference>
<gene>
    <name evidence="7 10" type="primary">nusA</name>
    <name evidence="10" type="ORF">EOT05_03795</name>
</gene>
<dbReference type="Gene3D" id="2.40.50.140">
    <property type="entry name" value="Nucleic acid-binding proteins"/>
    <property type="match status" value="1"/>
</dbReference>
<evidence type="ECO:0000259" key="9">
    <source>
        <dbReference type="PROSITE" id="PS50126"/>
    </source>
</evidence>
<dbReference type="Pfam" id="PF08529">
    <property type="entry name" value="NusA_N"/>
    <property type="match status" value="1"/>
</dbReference>
<evidence type="ECO:0000256" key="7">
    <source>
        <dbReference type="HAMAP-Rule" id="MF_00945"/>
    </source>
</evidence>
<dbReference type="InterPro" id="IPR013735">
    <property type="entry name" value="TF_NusA_N"/>
</dbReference>
<keyword evidence="11" id="KW-1185">Reference proteome</keyword>
<dbReference type="Pfam" id="PF13184">
    <property type="entry name" value="KH_NusA_1st"/>
    <property type="match status" value="1"/>
</dbReference>
<keyword evidence="1 7" id="KW-0806">Transcription termination</keyword>
<keyword evidence="5 7" id="KW-0805">Transcription regulation</keyword>
<dbReference type="GO" id="GO:0031564">
    <property type="term" value="P:transcription antitermination"/>
    <property type="evidence" value="ECO:0007669"/>
    <property type="project" value="UniProtKB-UniRule"/>
</dbReference>
<evidence type="ECO:0000256" key="1">
    <source>
        <dbReference type="ARBA" id="ARBA00022472"/>
    </source>
</evidence>
<dbReference type="HAMAP" id="MF_00945_B">
    <property type="entry name" value="NusA_B"/>
    <property type="match status" value="1"/>
</dbReference>
<dbReference type="Pfam" id="PF26594">
    <property type="entry name" value="KH_NusA_2nd"/>
    <property type="match status" value="1"/>
</dbReference>
<sequence>MDELNLKQLTLAVRTIADEKNLPEEVVLSVIEQAIAAAWRRDHGERDQEVRSELNVNNGTANVFVAREVVDVVGSEAHEISLEAAKKIKKDAVIGDMIEESYEVSSFGRVAAQTAKQVVLQRLREAEREVVLSEYEDKIGTVVNGTVQRVEPRVIRVEIGKANGIIPQSEQIQGEYYSVGSRIKVFIKDIERDNRGPQLILSRGNTEFIEYLFRQEVPELETGAVEIKAIAREAGRRTKLAVASTVPGVDPVGTFVGGHGTRVQAVMNEVGDQEKIDIVTFDPDVEQFIKNALSPAEVVKVVINEKDKRATVFVNEDQQSIAIGRGGQNVRLASHLTGYELDIEQATAVAKRTEAGPKKNIEDSLLDAAREVENTSEA</sequence>
<evidence type="ECO:0000313" key="11">
    <source>
        <dbReference type="Proteomes" id="UP000289257"/>
    </source>
</evidence>
<dbReference type="FunFam" id="3.30.300.20:FF:000005">
    <property type="entry name" value="Transcription termination/antitermination protein NusA"/>
    <property type="match status" value="1"/>
</dbReference>
<dbReference type="Gene3D" id="3.30.1480.10">
    <property type="entry name" value="NusA, N-terminal domain"/>
    <property type="match status" value="1"/>
</dbReference>
<dbReference type="AlphaFoldDB" id="A0A4Q0AI24"/>
<dbReference type="GO" id="GO:0005829">
    <property type="term" value="C:cytosol"/>
    <property type="evidence" value="ECO:0007669"/>
    <property type="project" value="TreeGrafter"/>
</dbReference>
<dbReference type="NCBIfam" id="TIGR01953">
    <property type="entry name" value="NusA"/>
    <property type="match status" value="1"/>
</dbReference>
<dbReference type="GO" id="GO:0003723">
    <property type="term" value="F:RNA binding"/>
    <property type="evidence" value="ECO:0007669"/>
    <property type="project" value="UniProtKB-UniRule"/>
</dbReference>
<dbReference type="SUPFAM" id="SSF54814">
    <property type="entry name" value="Prokaryotic type KH domain (KH-domain type II)"/>
    <property type="match status" value="2"/>
</dbReference>
<proteinExistence type="inferred from homology"/>
<protein>
    <recommendedName>
        <fullName evidence="7">Transcription termination/antitermination protein NusA</fullName>
    </recommendedName>
</protein>
<dbReference type="CDD" id="cd04455">
    <property type="entry name" value="S1_NusA"/>
    <property type="match status" value="1"/>
</dbReference>
<dbReference type="EMBL" id="SCKX01000001">
    <property type="protein sequence ID" value="RWZ78841.1"/>
    <property type="molecule type" value="Genomic_DNA"/>
</dbReference>
<dbReference type="InterPro" id="IPR030842">
    <property type="entry name" value="TF_NusA_bacterial"/>
</dbReference>
<dbReference type="PANTHER" id="PTHR22648:SF0">
    <property type="entry name" value="TRANSCRIPTION TERMINATION_ANTITERMINATION PROTEIN NUSA"/>
    <property type="match status" value="1"/>
</dbReference>
<accession>A0A4Q0AI24</accession>
<dbReference type="InterPro" id="IPR009019">
    <property type="entry name" value="KH_sf_prok-type"/>
</dbReference>
<keyword evidence="6 7" id="KW-0804">Transcription</keyword>
<evidence type="ECO:0000256" key="3">
    <source>
        <dbReference type="ARBA" id="ARBA00022814"/>
    </source>
</evidence>
<evidence type="ECO:0000256" key="8">
    <source>
        <dbReference type="SAM" id="MobiDB-lite"/>
    </source>
</evidence>
<name>A0A4Q0AI24_9BACT</name>
<dbReference type="InterPro" id="IPR025249">
    <property type="entry name" value="TF_NusA_KH_1st"/>
</dbReference>
<dbReference type="PROSITE" id="PS50084">
    <property type="entry name" value="KH_TYPE_1"/>
    <property type="match status" value="1"/>
</dbReference>
<dbReference type="SMART" id="SM00316">
    <property type="entry name" value="S1"/>
    <property type="match status" value="1"/>
</dbReference>
<dbReference type="InterPro" id="IPR036555">
    <property type="entry name" value="NusA_N_sf"/>
</dbReference>
<dbReference type="Proteomes" id="UP000289257">
    <property type="component" value="Unassembled WGS sequence"/>
</dbReference>
<dbReference type="PANTHER" id="PTHR22648">
    <property type="entry name" value="TRANSCRIPTION TERMINATION FACTOR NUSA"/>
    <property type="match status" value="1"/>
</dbReference>
<evidence type="ECO:0000256" key="4">
    <source>
        <dbReference type="ARBA" id="ARBA00022884"/>
    </source>
</evidence>
<comment type="function">
    <text evidence="7">Participates in both transcription termination and antitermination.</text>
</comment>
<comment type="subcellular location">
    <subcellularLocation>
        <location evidence="7">Cytoplasm</location>
    </subcellularLocation>
</comment>
<evidence type="ECO:0000256" key="6">
    <source>
        <dbReference type="ARBA" id="ARBA00023163"/>
    </source>
</evidence>
<feature type="domain" description="S1 motif" evidence="9">
    <location>
        <begin position="140"/>
        <end position="204"/>
    </location>
</feature>
<dbReference type="InterPro" id="IPR012340">
    <property type="entry name" value="NA-bd_OB-fold"/>
</dbReference>
<evidence type="ECO:0000256" key="2">
    <source>
        <dbReference type="ARBA" id="ARBA00022490"/>
    </source>
</evidence>
<keyword evidence="4 7" id="KW-0694">RNA-binding</keyword>
<dbReference type="InterPro" id="IPR015946">
    <property type="entry name" value="KH_dom-like_a/b"/>
</dbReference>
<keyword evidence="2 7" id="KW-0963">Cytoplasm</keyword>
<dbReference type="InterPro" id="IPR010213">
    <property type="entry name" value="TF_NusA"/>
</dbReference>
<comment type="similarity">
    <text evidence="7">Belongs to the NusA family.</text>
</comment>
<dbReference type="SUPFAM" id="SSF50249">
    <property type="entry name" value="Nucleic acid-binding proteins"/>
    <property type="match status" value="1"/>
</dbReference>
<reference evidence="10" key="1">
    <citation type="submission" date="2019-01" db="EMBL/GenBank/DDBJ databases">
        <title>Genomic signatures and co-occurrence patterns of the ultra-small Saccharimodia (Patescibacteria phylum) suggest a symbiotic lifestyle.</title>
        <authorList>
            <person name="Lemos L."/>
            <person name="Medeiros J."/>
            <person name="Andreote F."/>
            <person name="Fernandes G."/>
            <person name="Varani A."/>
            <person name="Oliveira G."/>
            <person name="Pylro V."/>
        </authorList>
    </citation>
    <scope>NUCLEOTIDE SEQUENCE [LARGE SCALE GENOMIC DNA]</scope>
    <source>
        <strain evidence="10">AMD02</strain>
    </source>
</reference>
<keyword evidence="3 7" id="KW-0889">Transcription antitermination</keyword>
<evidence type="ECO:0000313" key="10">
    <source>
        <dbReference type="EMBL" id="RWZ78841.1"/>
    </source>
</evidence>
<dbReference type="Gene3D" id="3.30.300.20">
    <property type="match status" value="2"/>
</dbReference>
<comment type="subunit">
    <text evidence="7">Monomer. Binds directly to the core enzyme of the DNA-dependent RNA polymerase and to nascent RNA.</text>
</comment>